<dbReference type="AlphaFoldDB" id="E1F1R4"/>
<feature type="transmembrane region" description="Helical" evidence="1">
    <location>
        <begin position="42"/>
        <end position="61"/>
    </location>
</feature>
<accession>E1F1R4</accession>
<reference evidence="2 3" key="1">
    <citation type="journal article" date="2010" name="BMC Genomics">
        <title>Genome analysis and comparative genomics of a Giardia intestinalis assemblage E isolate.</title>
        <authorList>
            <person name="Jerlstrom-Hultqvist J."/>
            <person name="Franzen O."/>
            <person name="Ankarklev J."/>
            <person name="Xu F."/>
            <person name="Nohynkova E."/>
            <person name="Andersson J.O."/>
            <person name="Svard S.G."/>
            <person name="Andersson B."/>
        </authorList>
    </citation>
    <scope>NUCLEOTIDE SEQUENCE [LARGE SCALE GENOMIC DNA]</scope>
    <source>
        <strain evidence="2 3">P15</strain>
    </source>
</reference>
<name>E1F1R4_GIAIA</name>
<dbReference type="OMA" id="ECMKARY"/>
<dbReference type="Proteomes" id="UP000008974">
    <property type="component" value="Unassembled WGS sequence"/>
</dbReference>
<dbReference type="VEuPathDB" id="GiardiaDB:GLP15_4692"/>
<proteinExistence type="predicted"/>
<gene>
    <name evidence="2" type="ORF">GLP15_4692</name>
</gene>
<keyword evidence="1" id="KW-0472">Membrane</keyword>
<keyword evidence="1" id="KW-1133">Transmembrane helix</keyword>
<dbReference type="OrthoDB" id="10256357at2759"/>
<evidence type="ECO:0000256" key="1">
    <source>
        <dbReference type="SAM" id="Phobius"/>
    </source>
</evidence>
<keyword evidence="1" id="KW-0812">Transmembrane</keyword>
<dbReference type="EMBL" id="ACVC01000125">
    <property type="protein sequence ID" value="EFO63611.1"/>
    <property type="molecule type" value="Genomic_DNA"/>
</dbReference>
<sequence>MKSKLLMIILVPTPLLRGWKILSLQAQRWHRTVIYLLRPLYLIRYVSLLVLGLIFVFRYLLVIKSILPIFQFIAFLLTVWAGECMKARYSGIYELRPLLIDEPWNNLNQTFTDKYVLYEADIWIKLFTSNILAIIVSFTEPGKRGLRPLSFVFSLIADVIFQIMRPYRKFRVMGYNKGLLYCVIDSCRYMNRALRNRF</sequence>
<protein>
    <submittedName>
        <fullName evidence="2">Uncharacterized protein</fullName>
    </submittedName>
</protein>
<evidence type="ECO:0000313" key="3">
    <source>
        <dbReference type="Proteomes" id="UP000008974"/>
    </source>
</evidence>
<evidence type="ECO:0000313" key="2">
    <source>
        <dbReference type="EMBL" id="EFO63611.1"/>
    </source>
</evidence>
<organism evidence="2 3">
    <name type="scientific">Giardia intestinalis (strain P15)</name>
    <name type="common">Giardia lamblia</name>
    <dbReference type="NCBI Taxonomy" id="658858"/>
    <lineage>
        <taxon>Eukaryota</taxon>
        <taxon>Metamonada</taxon>
        <taxon>Diplomonadida</taxon>
        <taxon>Hexamitidae</taxon>
        <taxon>Giardiinae</taxon>
        <taxon>Giardia</taxon>
    </lineage>
</organism>
<comment type="caution">
    <text evidence="2">The sequence shown here is derived from an EMBL/GenBank/DDBJ whole genome shotgun (WGS) entry which is preliminary data.</text>
</comment>